<reference evidence="1 2" key="1">
    <citation type="submission" date="2019-01" db="EMBL/GenBank/DDBJ databases">
        <title>Sequencing of cultivated peanut Arachis hypogaea provides insights into genome evolution and oil improvement.</title>
        <authorList>
            <person name="Chen X."/>
        </authorList>
    </citation>
    <scope>NUCLEOTIDE SEQUENCE [LARGE SCALE GENOMIC DNA]</scope>
    <source>
        <strain evidence="2">cv. Fuhuasheng</strain>
        <tissue evidence="1">Leaves</tissue>
    </source>
</reference>
<comment type="caution">
    <text evidence="1">The sequence shown here is derived from an EMBL/GenBank/DDBJ whole genome shotgun (WGS) entry which is preliminary data.</text>
</comment>
<evidence type="ECO:0000313" key="2">
    <source>
        <dbReference type="Proteomes" id="UP000289738"/>
    </source>
</evidence>
<dbReference type="GO" id="GO:0009725">
    <property type="term" value="P:response to hormone"/>
    <property type="evidence" value="ECO:0007669"/>
    <property type="project" value="InterPro"/>
</dbReference>
<dbReference type="PANTHER" id="PTHR31384:SF170">
    <property type="entry name" value="AUXIN RESPONSE FACTOR"/>
    <property type="match status" value="1"/>
</dbReference>
<dbReference type="Proteomes" id="UP000289738">
    <property type="component" value="Chromosome B08"/>
</dbReference>
<keyword evidence="2" id="KW-1185">Reference proteome</keyword>
<accession>A0A444Y2K7</accession>
<dbReference type="EMBL" id="SDMP01000018">
    <property type="protein sequence ID" value="RYQ96182.1"/>
    <property type="molecule type" value="Genomic_DNA"/>
</dbReference>
<dbReference type="GO" id="GO:0003677">
    <property type="term" value="F:DNA binding"/>
    <property type="evidence" value="ECO:0007669"/>
    <property type="project" value="InterPro"/>
</dbReference>
<dbReference type="InterPro" id="IPR029039">
    <property type="entry name" value="Flavoprotein-like_sf"/>
</dbReference>
<organism evidence="1 2">
    <name type="scientific">Arachis hypogaea</name>
    <name type="common">Peanut</name>
    <dbReference type="NCBI Taxonomy" id="3818"/>
    <lineage>
        <taxon>Eukaryota</taxon>
        <taxon>Viridiplantae</taxon>
        <taxon>Streptophyta</taxon>
        <taxon>Embryophyta</taxon>
        <taxon>Tracheophyta</taxon>
        <taxon>Spermatophyta</taxon>
        <taxon>Magnoliopsida</taxon>
        <taxon>eudicotyledons</taxon>
        <taxon>Gunneridae</taxon>
        <taxon>Pentapetalae</taxon>
        <taxon>rosids</taxon>
        <taxon>fabids</taxon>
        <taxon>Fabales</taxon>
        <taxon>Fabaceae</taxon>
        <taxon>Papilionoideae</taxon>
        <taxon>50 kb inversion clade</taxon>
        <taxon>dalbergioids sensu lato</taxon>
        <taxon>Dalbergieae</taxon>
        <taxon>Pterocarpus clade</taxon>
        <taxon>Arachis</taxon>
    </lineage>
</organism>
<gene>
    <name evidence="1" type="ORF">Ahy_B08g091783</name>
</gene>
<proteinExistence type="predicted"/>
<dbReference type="PANTHER" id="PTHR31384">
    <property type="entry name" value="AUXIN RESPONSE FACTOR 4-RELATED"/>
    <property type="match status" value="1"/>
</dbReference>
<dbReference type="Gene3D" id="3.40.50.360">
    <property type="match status" value="1"/>
</dbReference>
<evidence type="ECO:0000313" key="1">
    <source>
        <dbReference type="EMBL" id="RYQ96182.1"/>
    </source>
</evidence>
<name>A0A444Y2K7_ARAHY</name>
<sequence>MSKFSSFPRDSFIEGVYAWLDKDVGYGQGDDGFRMNEVLVSLLPKMFMEIAGSLGISIEKKLVAGDSIVFLRAKDGDLCVGIRRAKKVAVGGGEVSVSSVVEAVSCGVNGRPFEVVYYPRGSSPEFCVKASVVRDAMKLLDPIHWPNSPWHLLQIGYSKVDILCSESGKQRIIYMFLMSPYSARTYAGGDGSRQPTKLELEQAFHQSKYIATITKKLKKE</sequence>
<dbReference type="AlphaFoldDB" id="A0A444Y2K7"/>
<dbReference type="GO" id="GO:0006355">
    <property type="term" value="P:regulation of DNA-templated transcription"/>
    <property type="evidence" value="ECO:0007669"/>
    <property type="project" value="InterPro"/>
</dbReference>
<dbReference type="InterPro" id="IPR044835">
    <property type="entry name" value="ARF_plant"/>
</dbReference>
<protein>
    <submittedName>
        <fullName evidence="1">Uncharacterized protein</fullName>
    </submittedName>
</protein>